<dbReference type="Proteomes" id="UP001454036">
    <property type="component" value="Unassembled WGS sequence"/>
</dbReference>
<accession>A0AAV3NL86</accession>
<dbReference type="InterPro" id="IPR032799">
    <property type="entry name" value="TAXi_C"/>
</dbReference>
<evidence type="ECO:0000313" key="4">
    <source>
        <dbReference type="Proteomes" id="UP001454036"/>
    </source>
</evidence>
<evidence type="ECO:0000256" key="1">
    <source>
        <dbReference type="SAM" id="SignalP"/>
    </source>
</evidence>
<dbReference type="Gene3D" id="2.40.70.10">
    <property type="entry name" value="Acid Proteases"/>
    <property type="match status" value="2"/>
</dbReference>
<dbReference type="Pfam" id="PF14541">
    <property type="entry name" value="TAXi_C"/>
    <property type="match status" value="1"/>
</dbReference>
<sequence>MASTNTSLISLLFFQLLLLFICSSTAQTSFRPRALILPVTKDSATGQYVTEFSQRRPLVPLKLTVNIARSRACSLDCGGPTPGCNNNTCVLFPFNPIIRTSSLGEVADDTVSLQSTDGTNPGRLVSAKQVFFVCGSESLLEGLGVELGVSCNILWRKSIQLLTWLRCLSAVDLYPSPHKPCKHWWSFLHRRTVSRILHWTEIHQRDVPVNTTLFKIDREGNGGYTLLETSVYDAVTNAFVNCISGIPRVNPVEPFKYCYNSASLGSTRLGPGVPLIELVLQTSGASWTIFGANSMVPFDIARSRFGLSSTLLGRQTICGNFNFTSVA</sequence>
<organism evidence="3 4">
    <name type="scientific">Lithospermum erythrorhizon</name>
    <name type="common">Purple gromwell</name>
    <name type="synonym">Lithospermum officinale var. erythrorhizon</name>
    <dbReference type="NCBI Taxonomy" id="34254"/>
    <lineage>
        <taxon>Eukaryota</taxon>
        <taxon>Viridiplantae</taxon>
        <taxon>Streptophyta</taxon>
        <taxon>Embryophyta</taxon>
        <taxon>Tracheophyta</taxon>
        <taxon>Spermatophyta</taxon>
        <taxon>Magnoliopsida</taxon>
        <taxon>eudicotyledons</taxon>
        <taxon>Gunneridae</taxon>
        <taxon>Pentapetalae</taxon>
        <taxon>asterids</taxon>
        <taxon>lamiids</taxon>
        <taxon>Boraginales</taxon>
        <taxon>Boraginaceae</taxon>
        <taxon>Boraginoideae</taxon>
        <taxon>Lithospermeae</taxon>
        <taxon>Lithospermum</taxon>
    </lineage>
</organism>
<comment type="caution">
    <text evidence="3">The sequence shown here is derived from an EMBL/GenBank/DDBJ whole genome shotgun (WGS) entry which is preliminary data.</text>
</comment>
<keyword evidence="1" id="KW-0732">Signal</keyword>
<dbReference type="GO" id="GO:0004190">
    <property type="term" value="F:aspartic-type endopeptidase activity"/>
    <property type="evidence" value="ECO:0007669"/>
    <property type="project" value="InterPro"/>
</dbReference>
<protein>
    <submittedName>
        <fullName evidence="3">Protease</fullName>
    </submittedName>
</protein>
<gene>
    <name evidence="3" type="ORF">LIER_01116</name>
</gene>
<dbReference type="EMBL" id="BAABME010000103">
    <property type="protein sequence ID" value="GAA0139601.1"/>
    <property type="molecule type" value="Genomic_DNA"/>
</dbReference>
<feature type="domain" description="Xylanase inhibitor C-terminal" evidence="2">
    <location>
        <begin position="201"/>
        <end position="298"/>
    </location>
</feature>
<dbReference type="GO" id="GO:0006508">
    <property type="term" value="P:proteolysis"/>
    <property type="evidence" value="ECO:0007669"/>
    <property type="project" value="UniProtKB-KW"/>
</dbReference>
<feature type="chain" id="PRO_5043808510" evidence="1">
    <location>
        <begin position="27"/>
        <end position="327"/>
    </location>
</feature>
<evidence type="ECO:0000313" key="3">
    <source>
        <dbReference type="EMBL" id="GAA0139601.1"/>
    </source>
</evidence>
<keyword evidence="3" id="KW-0645">Protease</keyword>
<dbReference type="InterPro" id="IPR021109">
    <property type="entry name" value="Peptidase_aspartic_dom_sf"/>
</dbReference>
<dbReference type="AlphaFoldDB" id="A0AAV3NL86"/>
<evidence type="ECO:0000259" key="2">
    <source>
        <dbReference type="Pfam" id="PF14541"/>
    </source>
</evidence>
<dbReference type="SUPFAM" id="SSF50630">
    <property type="entry name" value="Acid proteases"/>
    <property type="match status" value="1"/>
</dbReference>
<dbReference type="InterPro" id="IPR001461">
    <property type="entry name" value="Aspartic_peptidase_A1"/>
</dbReference>
<keyword evidence="4" id="KW-1185">Reference proteome</keyword>
<dbReference type="PANTHER" id="PTHR47965">
    <property type="entry name" value="ASPARTYL PROTEASE-RELATED"/>
    <property type="match status" value="1"/>
</dbReference>
<keyword evidence="3" id="KW-0378">Hydrolase</keyword>
<proteinExistence type="predicted"/>
<reference evidence="3 4" key="1">
    <citation type="submission" date="2024-01" db="EMBL/GenBank/DDBJ databases">
        <title>The complete chloroplast genome sequence of Lithospermum erythrorhizon: insights into the phylogenetic relationship among Boraginaceae species and the maternal lineages of purple gromwells.</title>
        <authorList>
            <person name="Okada T."/>
            <person name="Watanabe K."/>
        </authorList>
    </citation>
    <scope>NUCLEOTIDE SEQUENCE [LARGE SCALE GENOMIC DNA]</scope>
</reference>
<dbReference type="PANTHER" id="PTHR47965:SF22">
    <property type="entry name" value="EUKARYOTIC ASPARTYL PROTEASE FAMILY PROTEIN"/>
    <property type="match status" value="1"/>
</dbReference>
<feature type="signal peptide" evidence="1">
    <location>
        <begin position="1"/>
        <end position="26"/>
    </location>
</feature>
<name>A0AAV3NL86_LITER</name>